<gene>
    <name evidence="1" type="ORF">DBT_2209</name>
</gene>
<name>A0A1B9F327_9BACT</name>
<accession>A0A1B9F327</accession>
<protein>
    <submittedName>
        <fullName evidence="1">Uncharacterized protein</fullName>
    </submittedName>
</protein>
<dbReference type="Proteomes" id="UP000093080">
    <property type="component" value="Unassembled WGS sequence"/>
</dbReference>
<reference evidence="1 2" key="1">
    <citation type="submission" date="2016-06" db="EMBL/GenBank/DDBJ databases">
        <title>Respiratory ammonification of nitrate coupled to the oxidation of elemental sulfur in deep-sea autotrophic thermophilic bacteria.</title>
        <authorList>
            <person name="Slobodkina G.B."/>
            <person name="Mardanov A.V."/>
            <person name="Ravin N.V."/>
            <person name="Frolova A.A."/>
            <person name="Viryasiv M.B."/>
            <person name="Chernyh N.A."/>
            <person name="Bonch-Osmolovskaya E.A."/>
            <person name="Slobodkin A.I."/>
        </authorList>
    </citation>
    <scope>NUCLEOTIDE SEQUENCE [LARGE SCALE GENOMIC DNA]</scope>
    <source>
        <strain evidence="1 2">S69</strain>
    </source>
</reference>
<comment type="caution">
    <text evidence="1">The sequence shown here is derived from an EMBL/GenBank/DDBJ whole genome shotgun (WGS) entry which is preliminary data.</text>
</comment>
<dbReference type="AlphaFoldDB" id="A0A1B9F327"/>
<evidence type="ECO:0000313" key="1">
    <source>
        <dbReference type="EMBL" id="OCC14336.1"/>
    </source>
</evidence>
<organism evidence="1 2">
    <name type="scientific">Dissulfuribacter thermophilus</name>
    <dbReference type="NCBI Taxonomy" id="1156395"/>
    <lineage>
        <taxon>Bacteria</taxon>
        <taxon>Pseudomonadati</taxon>
        <taxon>Thermodesulfobacteriota</taxon>
        <taxon>Dissulfuribacteria</taxon>
        <taxon>Dissulfuribacterales</taxon>
        <taxon>Dissulfuribacteraceae</taxon>
        <taxon>Dissulfuribacter</taxon>
    </lineage>
</organism>
<keyword evidence="2" id="KW-1185">Reference proteome</keyword>
<dbReference type="EMBL" id="MAGO01000013">
    <property type="protein sequence ID" value="OCC14336.1"/>
    <property type="molecule type" value="Genomic_DNA"/>
</dbReference>
<proteinExistence type="predicted"/>
<sequence length="39" mass="4553">MPVVTHRYFNIAPKSSFLKMVGKTIFKPIQTFGTYFLFP</sequence>
<evidence type="ECO:0000313" key="2">
    <source>
        <dbReference type="Proteomes" id="UP000093080"/>
    </source>
</evidence>